<accession>A0A815P7S1</accession>
<sequence>MILETLSKWIYEKVSNYNLFMLEENDYDEDDGLNDPAIVLKHQKYKTRLYIVLFIVKIESKTVVVYNITLDIFDGLSFKYGQNLLCPCTTTTIPLENFVSNDISIHPVCQSYFIDSEWIDGLYFKNASSFVNWDFRKTAYSQFKILSQFCSLAKETIIQIQQNVNKTQFITIELLSKLQVELEVDAHVQFHKNIALGQMISFLNYLKTTITGNNFVSALGTNHIFSVESGMTNTHRAFSQALTLAISELSVVDPCGVYGFTMATAFTSLSIDEIYISVGPMIAIRDIPNSTSIVDGFFTSCTPFESILESTLDCLYQTECLIWLSSYFPKLKQNRNWSDSILISEHENISVYNYLNILFISNESCNIDYPTYFDQCSPSQCTYKRQNWSNLSYTITLFVSLYSGLTIILRLVASFFIEIFFKLKLNSNHENTNAFKLIRSVKILNLFKNINDRTESSICILCLFTTLNNEIVIISMPNPSFTTYNSFERIHSVALQCPCSNKTISQQTFMSFSPTFHQICSSVFVSDSWIIILQAQITTELNDWRRKAFEEFRLLSQLCQLANKTINYSINRFLSQVFIASSVMNENDFNEQMYASIDQFYQSTLYNFDIQKDIMRLILQVDHFYLDSVQWEQSNGNPDLVVNTITNKTNNYSTRYVCYIFSITVSGLGFSSEGSRFLYKINIHCKR</sequence>
<gene>
    <name evidence="2" type="ORF">XAT740_LOCUS36554</name>
</gene>
<keyword evidence="1" id="KW-1133">Transmembrane helix</keyword>
<comment type="caution">
    <text evidence="2">The sequence shown here is derived from an EMBL/GenBank/DDBJ whole genome shotgun (WGS) entry which is preliminary data.</text>
</comment>
<keyword evidence="1" id="KW-0472">Membrane</keyword>
<protein>
    <submittedName>
        <fullName evidence="2">Uncharacterized protein</fullName>
    </submittedName>
</protein>
<proteinExistence type="predicted"/>
<name>A0A815P7S1_ADIRI</name>
<dbReference type="Proteomes" id="UP000663828">
    <property type="component" value="Unassembled WGS sequence"/>
</dbReference>
<keyword evidence="3" id="KW-1185">Reference proteome</keyword>
<dbReference type="AlphaFoldDB" id="A0A815P7S1"/>
<evidence type="ECO:0000313" key="2">
    <source>
        <dbReference type="EMBL" id="CAF1445299.1"/>
    </source>
</evidence>
<evidence type="ECO:0000256" key="1">
    <source>
        <dbReference type="SAM" id="Phobius"/>
    </source>
</evidence>
<dbReference type="EMBL" id="CAJNOR010003761">
    <property type="protein sequence ID" value="CAF1445299.1"/>
    <property type="molecule type" value="Genomic_DNA"/>
</dbReference>
<organism evidence="2 3">
    <name type="scientific">Adineta ricciae</name>
    <name type="common">Rotifer</name>
    <dbReference type="NCBI Taxonomy" id="249248"/>
    <lineage>
        <taxon>Eukaryota</taxon>
        <taxon>Metazoa</taxon>
        <taxon>Spiralia</taxon>
        <taxon>Gnathifera</taxon>
        <taxon>Rotifera</taxon>
        <taxon>Eurotatoria</taxon>
        <taxon>Bdelloidea</taxon>
        <taxon>Adinetida</taxon>
        <taxon>Adinetidae</taxon>
        <taxon>Adineta</taxon>
    </lineage>
</organism>
<reference evidence="2" key="1">
    <citation type="submission" date="2021-02" db="EMBL/GenBank/DDBJ databases">
        <authorList>
            <person name="Nowell W R."/>
        </authorList>
    </citation>
    <scope>NUCLEOTIDE SEQUENCE</scope>
</reference>
<feature type="transmembrane region" description="Helical" evidence="1">
    <location>
        <begin position="391"/>
        <end position="417"/>
    </location>
</feature>
<evidence type="ECO:0000313" key="3">
    <source>
        <dbReference type="Proteomes" id="UP000663828"/>
    </source>
</evidence>
<keyword evidence="1" id="KW-0812">Transmembrane</keyword>